<protein>
    <submittedName>
        <fullName evidence="1">Uncharacterized protein</fullName>
    </submittedName>
</protein>
<evidence type="ECO:0000313" key="1">
    <source>
        <dbReference type="EMBL" id="MTD56371.1"/>
    </source>
</evidence>
<sequence>MSPVSRGRKTKKKPAPLDAQLRAGFEEALDAFEDVVASDDPLDVELLTSEILGSFWPGEGAVREVGFPLVGYAASRQTPAAFGLLRALAALSPAAELRDRAEAAAERLATLGMREPRWGQALREVTVTECWQQADIFGDDVFLLFLCERDGREHGLVAETDRFGGVREIYLTVQHDEILAELYEHDDELLTTERVPLPKARRLLEDAIALNDRFPGEDDLLLDARAYVLARLDAMPAAAPWPEPKVYDEGVVAEFLSAEPDADEEFARAFAEFGADIDEIDPLRVSPAKFELFFDDLFGEYELDPESVDALRVTSLAFAGWQGRRDGLPEPAIEHLRRDIEEMLAEFSEDEIPADLPG</sequence>
<proteinExistence type="predicted"/>
<dbReference type="OrthoDB" id="5170563at2"/>
<dbReference type="AlphaFoldDB" id="A0A6N7Z685"/>
<dbReference type="Proteomes" id="UP000440096">
    <property type="component" value="Unassembled WGS sequence"/>
</dbReference>
<accession>A0A6N7Z685</accession>
<dbReference type="EMBL" id="WMBA01000033">
    <property type="protein sequence ID" value="MTD56371.1"/>
    <property type="molecule type" value="Genomic_DNA"/>
</dbReference>
<reference evidence="1 2" key="1">
    <citation type="submission" date="2019-11" db="EMBL/GenBank/DDBJ databases">
        <title>Draft genome of Amycolatopsis RM579.</title>
        <authorList>
            <person name="Duangmal K."/>
            <person name="Mingma R."/>
        </authorList>
    </citation>
    <scope>NUCLEOTIDE SEQUENCE [LARGE SCALE GENOMIC DNA]</scope>
    <source>
        <strain evidence="1 2">RM579</strain>
    </source>
</reference>
<organism evidence="1 2">
    <name type="scientific">Amycolatopsis pithecellobii</name>
    <dbReference type="NCBI Taxonomy" id="664692"/>
    <lineage>
        <taxon>Bacteria</taxon>
        <taxon>Bacillati</taxon>
        <taxon>Actinomycetota</taxon>
        <taxon>Actinomycetes</taxon>
        <taxon>Pseudonocardiales</taxon>
        <taxon>Pseudonocardiaceae</taxon>
        <taxon>Amycolatopsis</taxon>
    </lineage>
</organism>
<dbReference type="RefSeq" id="WP_154758528.1">
    <property type="nucleotide sequence ID" value="NZ_WMBA01000033.1"/>
</dbReference>
<name>A0A6N7Z685_9PSEU</name>
<keyword evidence="2" id="KW-1185">Reference proteome</keyword>
<evidence type="ECO:0000313" key="2">
    <source>
        <dbReference type="Proteomes" id="UP000440096"/>
    </source>
</evidence>
<comment type="caution">
    <text evidence="1">The sequence shown here is derived from an EMBL/GenBank/DDBJ whole genome shotgun (WGS) entry which is preliminary data.</text>
</comment>
<gene>
    <name evidence="1" type="ORF">GKO32_20660</name>
</gene>